<evidence type="ECO:0000313" key="4">
    <source>
        <dbReference type="EMBL" id="CAF2239947.1"/>
    </source>
</evidence>
<feature type="coiled-coil region" evidence="1">
    <location>
        <begin position="111"/>
        <end position="174"/>
    </location>
</feature>
<evidence type="ECO:0000313" key="8">
    <source>
        <dbReference type="Proteomes" id="UP000663866"/>
    </source>
</evidence>
<reference evidence="4" key="1">
    <citation type="submission" date="2021-02" db="EMBL/GenBank/DDBJ databases">
        <authorList>
            <person name="Nowell W R."/>
        </authorList>
    </citation>
    <scope>NUCLEOTIDE SEQUENCE</scope>
</reference>
<feature type="region of interest" description="Disordered" evidence="2">
    <location>
        <begin position="1"/>
        <end position="23"/>
    </location>
</feature>
<feature type="compositionally biased region" description="Polar residues" evidence="2">
    <location>
        <begin position="293"/>
        <end position="317"/>
    </location>
</feature>
<gene>
    <name evidence="6" type="ORF">OVN521_LOCUS17783</name>
    <name evidence="5" type="ORF">UXM345_LOCUS13551</name>
    <name evidence="4" type="ORF">WKI299_LOCUS36467</name>
    <name evidence="3" type="ORF">XDN619_LOCUS28015</name>
</gene>
<evidence type="ECO:0000313" key="7">
    <source>
        <dbReference type="Proteomes" id="UP000663856"/>
    </source>
</evidence>
<dbReference type="EMBL" id="CAJNRF010017782">
    <property type="protein sequence ID" value="CAF2239947.1"/>
    <property type="molecule type" value="Genomic_DNA"/>
</dbReference>
<feature type="region of interest" description="Disordered" evidence="2">
    <location>
        <begin position="248"/>
        <end position="367"/>
    </location>
</feature>
<organism evidence="4 7">
    <name type="scientific">Rotaria magnacalcarata</name>
    <dbReference type="NCBI Taxonomy" id="392030"/>
    <lineage>
        <taxon>Eukaryota</taxon>
        <taxon>Metazoa</taxon>
        <taxon>Spiralia</taxon>
        <taxon>Gnathifera</taxon>
        <taxon>Rotifera</taxon>
        <taxon>Eurotatoria</taxon>
        <taxon>Bdelloidea</taxon>
        <taxon>Philodinida</taxon>
        <taxon>Philodinidae</taxon>
        <taxon>Rotaria</taxon>
    </lineage>
</organism>
<accession>A0A817AAI7</accession>
<dbReference type="EMBL" id="CAJNRG010013347">
    <property type="protein sequence ID" value="CAF2147480.1"/>
    <property type="molecule type" value="Genomic_DNA"/>
</dbReference>
<feature type="compositionally biased region" description="Polar residues" evidence="2">
    <location>
        <begin position="8"/>
        <end position="18"/>
    </location>
</feature>
<dbReference type="Proteomes" id="UP000663887">
    <property type="component" value="Unassembled WGS sequence"/>
</dbReference>
<keyword evidence="1" id="KW-0175">Coiled coil</keyword>
<evidence type="ECO:0000313" key="5">
    <source>
        <dbReference type="EMBL" id="CAF3954797.1"/>
    </source>
</evidence>
<evidence type="ECO:0000256" key="2">
    <source>
        <dbReference type="SAM" id="MobiDB-lite"/>
    </source>
</evidence>
<feature type="compositionally biased region" description="Basic and acidic residues" evidence="2">
    <location>
        <begin position="266"/>
        <end position="276"/>
    </location>
</feature>
<feature type="compositionally biased region" description="Low complexity" evidence="2">
    <location>
        <begin position="277"/>
        <end position="286"/>
    </location>
</feature>
<dbReference type="Proteomes" id="UP000663856">
    <property type="component" value="Unassembled WGS sequence"/>
</dbReference>
<dbReference type="AlphaFoldDB" id="A0A817AAI7"/>
<feature type="compositionally biased region" description="Basic and acidic residues" evidence="2">
    <location>
        <begin position="339"/>
        <end position="352"/>
    </location>
</feature>
<dbReference type="EMBL" id="CAJOBF010001475">
    <property type="protein sequence ID" value="CAF3954797.1"/>
    <property type="molecule type" value="Genomic_DNA"/>
</dbReference>
<dbReference type="Proteomes" id="UP000663842">
    <property type="component" value="Unassembled WGS sequence"/>
</dbReference>
<feature type="compositionally biased region" description="Low complexity" evidence="2">
    <location>
        <begin position="248"/>
        <end position="260"/>
    </location>
</feature>
<feature type="compositionally biased region" description="Low complexity" evidence="2">
    <location>
        <begin position="321"/>
        <end position="336"/>
    </location>
</feature>
<dbReference type="EMBL" id="CAJOBG010003137">
    <property type="protein sequence ID" value="CAF4047545.1"/>
    <property type="molecule type" value="Genomic_DNA"/>
</dbReference>
<dbReference type="Proteomes" id="UP000663866">
    <property type="component" value="Unassembled WGS sequence"/>
</dbReference>
<name>A0A817AAI7_9BILA</name>
<evidence type="ECO:0000256" key="1">
    <source>
        <dbReference type="SAM" id="Coils"/>
    </source>
</evidence>
<sequence>MMDLDPMINTSQNENNYSDYDDRPIRPMDQDALNEALARLPILVDEDDLMKSSDPNTSIKARRQPILAYSTRRKNFSGFNVNESVLNVTETPINNKRKLGGCTPMNKLIKQIDARQDLMHLKEENKILEEAKVNLQLEYTSLQKTHETQLEILKQEHQQQIETLTQEHNSQLEQFNAFLVSKEQLLILTNLELDNLRNNHTLLLLEKETLDKTVAEYQLIKDEMNNKLIEDEIAIKKLREEIENITSIQQQKQSTLKSSLAMGRMPIKEITTDRSRTTNNTSSINTKNEASRSKSNNKTSSARALVCSTPSVNTNLNKPVPSTNKPPLSKSKPKLNAILDDKKKLTSTDKHKSLASTHLKPKIVAVK</sequence>
<comment type="caution">
    <text evidence="4">The sequence shown here is derived from an EMBL/GenBank/DDBJ whole genome shotgun (WGS) entry which is preliminary data.</text>
</comment>
<evidence type="ECO:0000313" key="3">
    <source>
        <dbReference type="EMBL" id="CAF2147480.1"/>
    </source>
</evidence>
<protein>
    <submittedName>
        <fullName evidence="4">Uncharacterized protein</fullName>
    </submittedName>
</protein>
<evidence type="ECO:0000313" key="6">
    <source>
        <dbReference type="EMBL" id="CAF4047545.1"/>
    </source>
</evidence>
<keyword evidence="8" id="KW-1185">Reference proteome</keyword>
<proteinExistence type="predicted"/>